<protein>
    <recommendedName>
        <fullName evidence="1">Nucleoside phosphorylase domain-containing protein</fullName>
    </recommendedName>
</protein>
<evidence type="ECO:0000313" key="3">
    <source>
        <dbReference type="Proteomes" id="UP000188318"/>
    </source>
</evidence>
<dbReference type="InterPro" id="IPR035994">
    <property type="entry name" value="Nucleoside_phosphorylase_sf"/>
</dbReference>
<dbReference type="PANTHER" id="PTHR46082">
    <property type="entry name" value="ATP/GTP-BINDING PROTEIN-RELATED"/>
    <property type="match status" value="1"/>
</dbReference>
<dbReference type="Gene3D" id="3.40.50.1580">
    <property type="entry name" value="Nucleoside phosphorylase domain"/>
    <property type="match status" value="1"/>
</dbReference>
<feature type="domain" description="Nucleoside phosphorylase" evidence="1">
    <location>
        <begin position="9"/>
        <end position="144"/>
    </location>
</feature>
<feature type="domain" description="Nucleoside phosphorylase" evidence="1">
    <location>
        <begin position="217"/>
        <end position="300"/>
    </location>
</feature>
<dbReference type="OrthoDB" id="1577640at2759"/>
<name>A0A1R3RQP7_ASPC5</name>
<dbReference type="InterPro" id="IPR053137">
    <property type="entry name" value="NLR-like"/>
</dbReference>
<dbReference type="Pfam" id="PF01048">
    <property type="entry name" value="PNP_UDP_1"/>
    <property type="match status" value="2"/>
</dbReference>
<dbReference type="PANTHER" id="PTHR46082:SF11">
    <property type="entry name" value="AAA+ ATPASE DOMAIN-CONTAINING PROTEIN-RELATED"/>
    <property type="match status" value="1"/>
</dbReference>
<dbReference type="GO" id="GO:0003824">
    <property type="term" value="F:catalytic activity"/>
    <property type="evidence" value="ECO:0007669"/>
    <property type="project" value="InterPro"/>
</dbReference>
<dbReference type="STRING" id="602072.A0A1R3RQP7"/>
<dbReference type="VEuPathDB" id="FungiDB:ASPCADRAFT_4830"/>
<dbReference type="Proteomes" id="UP000188318">
    <property type="component" value="Unassembled WGS sequence"/>
</dbReference>
<proteinExistence type="predicted"/>
<dbReference type="CDD" id="cd09008">
    <property type="entry name" value="MTAN"/>
    <property type="match status" value="1"/>
</dbReference>
<dbReference type="InterPro" id="IPR000845">
    <property type="entry name" value="Nucleoside_phosphorylase_d"/>
</dbReference>
<dbReference type="EMBL" id="KV907498">
    <property type="protein sequence ID" value="OOF96789.1"/>
    <property type="molecule type" value="Genomic_DNA"/>
</dbReference>
<dbReference type="OMA" id="SFEMSAV"/>
<sequence>MSQPEDYTVGIFCPLVVEIMAVQYMLDEIHKKSQSKAVRYVWGKLSGHHVVVATLPFTYRGKVSTAIATAQLQMDFPNLSRLLLVGIGGGVPTQGVDVRLGDVVIGTPNGVHPGVIQYDLGKRYKGKFVRTGYLNPPPEEWIHAIVNMEDEHRMQGDHLAQYITRLQGCLKALSGKPMFVRPPPDTDTLFQPRYEHIEGESTCSECNRDWITQRPKRQDPSKPVIHYGLILSGDSVMKDAETRDRIARDEGGALCFEMEAAAMINSSPWLVIRGICDYADSHKNDVWHEYAAAAAAAVAKEILTYIKPATPRPMKSNGALTTNTASVSAVFTGTFNAQNGKITNINTISVQGNVYFG</sequence>
<reference evidence="3" key="1">
    <citation type="journal article" date="2017" name="Genome Biol.">
        <title>Comparative genomics reveals high biological diversity and specific adaptations in the industrially and medically important fungal genus Aspergillus.</title>
        <authorList>
            <person name="de Vries R.P."/>
            <person name="Riley R."/>
            <person name="Wiebenga A."/>
            <person name="Aguilar-Osorio G."/>
            <person name="Amillis S."/>
            <person name="Uchima C.A."/>
            <person name="Anderluh G."/>
            <person name="Asadollahi M."/>
            <person name="Askin M."/>
            <person name="Barry K."/>
            <person name="Battaglia E."/>
            <person name="Bayram O."/>
            <person name="Benocci T."/>
            <person name="Braus-Stromeyer S.A."/>
            <person name="Caldana C."/>
            <person name="Canovas D."/>
            <person name="Cerqueira G.C."/>
            <person name="Chen F."/>
            <person name="Chen W."/>
            <person name="Choi C."/>
            <person name="Clum A."/>
            <person name="Dos Santos R.A."/>
            <person name="Damasio A.R."/>
            <person name="Diallinas G."/>
            <person name="Emri T."/>
            <person name="Fekete E."/>
            <person name="Flipphi M."/>
            <person name="Freyberg S."/>
            <person name="Gallo A."/>
            <person name="Gournas C."/>
            <person name="Habgood R."/>
            <person name="Hainaut M."/>
            <person name="Harispe M.L."/>
            <person name="Henrissat B."/>
            <person name="Hilden K.S."/>
            <person name="Hope R."/>
            <person name="Hossain A."/>
            <person name="Karabika E."/>
            <person name="Karaffa L."/>
            <person name="Karanyi Z."/>
            <person name="Krasevec N."/>
            <person name="Kuo A."/>
            <person name="Kusch H."/>
            <person name="LaButti K."/>
            <person name="Lagendijk E.L."/>
            <person name="Lapidus A."/>
            <person name="Levasseur A."/>
            <person name="Lindquist E."/>
            <person name="Lipzen A."/>
            <person name="Logrieco A.F."/>
            <person name="MacCabe A."/>
            <person name="Maekelae M.R."/>
            <person name="Malavazi I."/>
            <person name="Melin P."/>
            <person name="Meyer V."/>
            <person name="Mielnichuk N."/>
            <person name="Miskei M."/>
            <person name="Molnar A.P."/>
            <person name="Mule G."/>
            <person name="Ngan C.Y."/>
            <person name="Orejas M."/>
            <person name="Orosz E."/>
            <person name="Ouedraogo J.P."/>
            <person name="Overkamp K.M."/>
            <person name="Park H.-S."/>
            <person name="Perrone G."/>
            <person name="Piumi F."/>
            <person name="Punt P.J."/>
            <person name="Ram A.F."/>
            <person name="Ramon A."/>
            <person name="Rauscher S."/>
            <person name="Record E."/>
            <person name="Riano-Pachon D.M."/>
            <person name="Robert V."/>
            <person name="Roehrig J."/>
            <person name="Ruller R."/>
            <person name="Salamov A."/>
            <person name="Salih N.S."/>
            <person name="Samson R.A."/>
            <person name="Sandor E."/>
            <person name="Sanguinetti M."/>
            <person name="Schuetze T."/>
            <person name="Sepcic K."/>
            <person name="Shelest E."/>
            <person name="Sherlock G."/>
            <person name="Sophianopoulou V."/>
            <person name="Squina F.M."/>
            <person name="Sun H."/>
            <person name="Susca A."/>
            <person name="Todd R.B."/>
            <person name="Tsang A."/>
            <person name="Unkles S.E."/>
            <person name="van de Wiele N."/>
            <person name="van Rossen-Uffink D."/>
            <person name="Oliveira J.V."/>
            <person name="Vesth T.C."/>
            <person name="Visser J."/>
            <person name="Yu J.-H."/>
            <person name="Zhou M."/>
            <person name="Andersen M.R."/>
            <person name="Archer D.B."/>
            <person name="Baker S.E."/>
            <person name="Benoit I."/>
            <person name="Brakhage A.A."/>
            <person name="Braus G.H."/>
            <person name="Fischer R."/>
            <person name="Frisvad J.C."/>
            <person name="Goldman G.H."/>
            <person name="Houbraken J."/>
            <person name="Oakley B."/>
            <person name="Pocsi I."/>
            <person name="Scazzocchio C."/>
            <person name="Seiboth B."/>
            <person name="vanKuyk P.A."/>
            <person name="Wortman J."/>
            <person name="Dyer P.S."/>
            <person name="Grigoriev I.V."/>
        </authorList>
    </citation>
    <scope>NUCLEOTIDE SEQUENCE [LARGE SCALE GENOMIC DNA]</scope>
    <source>
        <strain evidence="3">ITEM 5010</strain>
    </source>
</reference>
<gene>
    <name evidence="2" type="ORF">ASPCADRAFT_4830</name>
</gene>
<dbReference type="AlphaFoldDB" id="A0A1R3RQP7"/>
<accession>A0A1R3RQP7</accession>
<keyword evidence="3" id="KW-1185">Reference proteome</keyword>
<dbReference type="GO" id="GO:0009116">
    <property type="term" value="P:nucleoside metabolic process"/>
    <property type="evidence" value="ECO:0007669"/>
    <property type="project" value="InterPro"/>
</dbReference>
<evidence type="ECO:0000313" key="2">
    <source>
        <dbReference type="EMBL" id="OOF96789.1"/>
    </source>
</evidence>
<evidence type="ECO:0000259" key="1">
    <source>
        <dbReference type="Pfam" id="PF01048"/>
    </source>
</evidence>
<organism evidence="2 3">
    <name type="scientific">Aspergillus carbonarius (strain ITEM 5010)</name>
    <dbReference type="NCBI Taxonomy" id="602072"/>
    <lineage>
        <taxon>Eukaryota</taxon>
        <taxon>Fungi</taxon>
        <taxon>Dikarya</taxon>
        <taxon>Ascomycota</taxon>
        <taxon>Pezizomycotina</taxon>
        <taxon>Eurotiomycetes</taxon>
        <taxon>Eurotiomycetidae</taxon>
        <taxon>Eurotiales</taxon>
        <taxon>Aspergillaceae</taxon>
        <taxon>Aspergillus</taxon>
        <taxon>Aspergillus subgen. Circumdati</taxon>
    </lineage>
</organism>
<dbReference type="SUPFAM" id="SSF53167">
    <property type="entry name" value="Purine and uridine phosphorylases"/>
    <property type="match status" value="1"/>
</dbReference>